<dbReference type="Gene3D" id="3.40.190.10">
    <property type="entry name" value="Periplasmic binding protein-like II"/>
    <property type="match status" value="2"/>
</dbReference>
<dbReference type="Proteomes" id="UP000196710">
    <property type="component" value="Chromosome"/>
</dbReference>
<dbReference type="PANTHER" id="PTHR43649:SF12">
    <property type="entry name" value="DIACETYLCHITOBIOSE BINDING PROTEIN DASA"/>
    <property type="match status" value="1"/>
</dbReference>
<evidence type="ECO:0000313" key="5">
    <source>
        <dbReference type="Proteomes" id="UP000196710"/>
    </source>
</evidence>
<dbReference type="PROSITE" id="PS51257">
    <property type="entry name" value="PROKAR_LIPOPROTEIN"/>
    <property type="match status" value="1"/>
</dbReference>
<keyword evidence="5" id="KW-1185">Reference proteome</keyword>
<keyword evidence="2" id="KW-0732">Signal</keyword>
<dbReference type="PANTHER" id="PTHR43649">
    <property type="entry name" value="ARABINOSE-BINDING PROTEIN-RELATED"/>
    <property type="match status" value="1"/>
</dbReference>
<name>A0ABM6L5S1_9FIRM</name>
<dbReference type="EMBL" id="CP021422">
    <property type="protein sequence ID" value="ASB40743.1"/>
    <property type="molecule type" value="Genomic_DNA"/>
</dbReference>
<organism evidence="4 5">
    <name type="scientific">Acutalibacter muris</name>
    <dbReference type="NCBI Taxonomy" id="1796620"/>
    <lineage>
        <taxon>Bacteria</taxon>
        <taxon>Bacillati</taxon>
        <taxon>Bacillota</taxon>
        <taxon>Clostridia</taxon>
        <taxon>Eubacteriales</taxon>
        <taxon>Acutalibacteraceae</taxon>
        <taxon>Acutalibacter</taxon>
    </lineage>
</organism>
<proteinExistence type="predicted"/>
<evidence type="ECO:0000256" key="1">
    <source>
        <dbReference type="SAM" id="MobiDB-lite"/>
    </source>
</evidence>
<evidence type="ECO:0000256" key="2">
    <source>
        <dbReference type="SAM" id="SignalP"/>
    </source>
</evidence>
<dbReference type="SUPFAM" id="SSF53850">
    <property type="entry name" value="Periplasmic binding protein-like II"/>
    <property type="match status" value="1"/>
</dbReference>
<reference evidence="5" key="1">
    <citation type="submission" date="2017-05" db="EMBL/GenBank/DDBJ databases">
        <title>Improved OligoMM genomes.</title>
        <authorList>
            <person name="Garzetti D."/>
        </authorList>
    </citation>
    <scope>NUCLEOTIDE SEQUENCE [LARGE SCALE GENOMIC DNA]</scope>
    <source>
        <strain evidence="5">KB18</strain>
    </source>
</reference>
<feature type="domain" description="DUF3502" evidence="3">
    <location>
        <begin position="472"/>
        <end position="539"/>
    </location>
</feature>
<protein>
    <recommendedName>
        <fullName evidence="3">DUF3502 domain-containing protein</fullName>
    </recommendedName>
</protein>
<accession>A0ABM6L5S1</accession>
<gene>
    <name evidence="4" type="ORF">ADH66_08780</name>
</gene>
<dbReference type="Pfam" id="PF12010">
    <property type="entry name" value="DUF3502"/>
    <property type="match status" value="1"/>
</dbReference>
<dbReference type="InterPro" id="IPR050490">
    <property type="entry name" value="Bact_solute-bd_prot1"/>
</dbReference>
<dbReference type="InterPro" id="IPR022627">
    <property type="entry name" value="DUF3502"/>
</dbReference>
<dbReference type="Pfam" id="PF01547">
    <property type="entry name" value="SBP_bac_1"/>
    <property type="match status" value="1"/>
</dbReference>
<dbReference type="InterPro" id="IPR006059">
    <property type="entry name" value="SBP"/>
</dbReference>
<feature type="region of interest" description="Disordered" evidence="1">
    <location>
        <begin position="33"/>
        <end position="78"/>
    </location>
</feature>
<evidence type="ECO:0000259" key="3">
    <source>
        <dbReference type="Pfam" id="PF12010"/>
    </source>
</evidence>
<feature type="chain" id="PRO_5046726144" description="DUF3502 domain-containing protein" evidence="2">
    <location>
        <begin position="29"/>
        <end position="554"/>
    </location>
</feature>
<evidence type="ECO:0000313" key="4">
    <source>
        <dbReference type="EMBL" id="ASB40743.1"/>
    </source>
</evidence>
<feature type="compositionally biased region" description="Low complexity" evidence="1">
    <location>
        <begin position="33"/>
        <end position="50"/>
    </location>
</feature>
<sequence>MKETKEMKNLKKIAALLLAMALVLSLFAACGNDSGSSGSSTPESSTASGESSEEAPESSEASTSGDDGEIHPMRIVQPGNLPDEYEQGIAAVNEKLKADGVNIEVSVQRIPWDSYAEKLNLMLTTGEEFELLHVMQDVKNLSSIAGMGAIIPLDDLLEKYPDLVGRFTENEWLGAVYAGDHYAVPCSWRSFENTMSYMNLRTDVMKKVGYEEFPADSVEDVLDLMKKSQDYILEETGIKAYNWFHQNQDTAHWLHRTYDTYPFYVENSLGIILARQDGTIDSFYESEEFKKDCETYYKMYQEGLVNPDVLNIDHSAMYDEAKLGAFLPSQTFDPSEAKIIMQNTDLKDVTADWVKMCPEKPEMVYTFVQNLNAISSTSENPESGLKFLDWLYSSQENHDLFHLGTEGKYFTDEGTGMFSRTDEMKNENGDALYQLDTWMTGYMPYMRYDAATTTDEYLDYMNYKADNYVVSPIAGFLFDSSNVTTELTNLQTEIIASIYPIKIGMVPYEENIDAAIEKLKAAGLDKYLEEYRTQFAKYLEDNPDVMEIAKGSTK</sequence>
<feature type="signal peptide" evidence="2">
    <location>
        <begin position="1"/>
        <end position="28"/>
    </location>
</feature>